<dbReference type="Proteomes" id="UP000240490">
    <property type="component" value="Unassembled WGS sequence"/>
</dbReference>
<dbReference type="EMBL" id="NEXJ01000107">
    <property type="protein sequence ID" value="PSN89818.1"/>
    <property type="molecule type" value="Genomic_DNA"/>
</dbReference>
<organism evidence="1 2">
    <name type="scientific">Candidatus Marsarchaeota G2 archaeon ECH_B_SAG-M15</name>
    <dbReference type="NCBI Taxonomy" id="1978162"/>
    <lineage>
        <taxon>Archaea</taxon>
        <taxon>Candidatus Marsarchaeota</taxon>
        <taxon>Candidatus Marsarchaeota group 2</taxon>
    </lineage>
</organism>
<reference evidence="1 2" key="1">
    <citation type="submission" date="2017-04" db="EMBL/GenBank/DDBJ databases">
        <title>Novel microbial lineages endemic to geothermal iron-oxide mats fill important gaps in the evolutionary history of Archaea.</title>
        <authorList>
            <person name="Jay Z.J."/>
            <person name="Beam J.P."/>
            <person name="Dlakic M."/>
            <person name="Rusch D.B."/>
            <person name="Kozubal M.A."/>
            <person name="Inskeep W.P."/>
        </authorList>
    </citation>
    <scope>NUCLEOTIDE SEQUENCE [LARGE SCALE GENOMIC DNA]</scope>
    <source>
        <strain evidence="1">ECH_B_SAG-M15</strain>
    </source>
</reference>
<dbReference type="AlphaFoldDB" id="A0A2R6AU01"/>
<evidence type="ECO:0000313" key="1">
    <source>
        <dbReference type="EMBL" id="PSN89818.1"/>
    </source>
</evidence>
<comment type="caution">
    <text evidence="1">The sequence shown here is derived from an EMBL/GenBank/DDBJ whole genome shotgun (WGS) entry which is preliminary data.</text>
</comment>
<accession>A0A2R6AU01</accession>
<gene>
    <name evidence="1" type="ORF">B9Q08_06145</name>
</gene>
<protein>
    <submittedName>
        <fullName evidence="1">Uncharacterized protein</fullName>
    </submittedName>
</protein>
<evidence type="ECO:0000313" key="2">
    <source>
        <dbReference type="Proteomes" id="UP000240490"/>
    </source>
</evidence>
<sequence length="65" mass="7002">MESIFTKVGGGRWGKGWLRFRRFLAVLVAAALVAAPTQVLTVYAHGGRHAEAGVHGDTRRSTPRG</sequence>
<proteinExistence type="predicted"/>
<name>A0A2R6AU01_9ARCH</name>